<dbReference type="AlphaFoldDB" id="A0A0E9TXT3"/>
<name>A0A0E9TXT3_ANGAN</name>
<evidence type="ECO:0000313" key="2">
    <source>
        <dbReference type="EMBL" id="JAH58341.1"/>
    </source>
</evidence>
<feature type="region of interest" description="Disordered" evidence="1">
    <location>
        <begin position="1"/>
        <end position="20"/>
    </location>
</feature>
<evidence type="ECO:0000256" key="1">
    <source>
        <dbReference type="SAM" id="MobiDB-lite"/>
    </source>
</evidence>
<dbReference type="EMBL" id="GBXM01050236">
    <property type="protein sequence ID" value="JAH58341.1"/>
    <property type="molecule type" value="Transcribed_RNA"/>
</dbReference>
<sequence>MVKHIGAQHHSCLGPPKPKG</sequence>
<reference evidence="2" key="1">
    <citation type="submission" date="2014-11" db="EMBL/GenBank/DDBJ databases">
        <authorList>
            <person name="Amaro Gonzalez C."/>
        </authorList>
    </citation>
    <scope>NUCLEOTIDE SEQUENCE</scope>
</reference>
<protein>
    <submittedName>
        <fullName evidence="2">Uncharacterized protein</fullName>
    </submittedName>
</protein>
<accession>A0A0E9TXT3</accession>
<proteinExistence type="predicted"/>
<reference evidence="2" key="2">
    <citation type="journal article" date="2015" name="Fish Shellfish Immunol.">
        <title>Early steps in the European eel (Anguilla anguilla)-Vibrio vulnificus interaction in the gills: Role of the RtxA13 toxin.</title>
        <authorList>
            <person name="Callol A."/>
            <person name="Pajuelo D."/>
            <person name="Ebbesson L."/>
            <person name="Teles M."/>
            <person name="MacKenzie S."/>
            <person name="Amaro C."/>
        </authorList>
    </citation>
    <scope>NUCLEOTIDE SEQUENCE</scope>
</reference>
<organism evidence="2">
    <name type="scientific">Anguilla anguilla</name>
    <name type="common">European freshwater eel</name>
    <name type="synonym">Muraena anguilla</name>
    <dbReference type="NCBI Taxonomy" id="7936"/>
    <lineage>
        <taxon>Eukaryota</taxon>
        <taxon>Metazoa</taxon>
        <taxon>Chordata</taxon>
        <taxon>Craniata</taxon>
        <taxon>Vertebrata</taxon>
        <taxon>Euteleostomi</taxon>
        <taxon>Actinopterygii</taxon>
        <taxon>Neopterygii</taxon>
        <taxon>Teleostei</taxon>
        <taxon>Anguilliformes</taxon>
        <taxon>Anguillidae</taxon>
        <taxon>Anguilla</taxon>
    </lineage>
</organism>